<protein>
    <submittedName>
        <fullName evidence="2">Eukaryotic long-chain fatty acid CoA synthetase (LC-FACS)</fullName>
        <ecNumber evidence="2">6.2.1.3</ecNumber>
    </submittedName>
</protein>
<dbReference type="EC" id="6.2.1.3" evidence="2"/>
<dbReference type="Pfam" id="PF00501">
    <property type="entry name" value="AMP-binding"/>
    <property type="match status" value="1"/>
</dbReference>
<keyword evidence="2" id="KW-0436">Ligase</keyword>
<dbReference type="PANTHER" id="PTHR43272">
    <property type="entry name" value="LONG-CHAIN-FATTY-ACID--COA LIGASE"/>
    <property type="match status" value="1"/>
</dbReference>
<comment type="caution">
    <text evidence="2">The sequence shown here is derived from an EMBL/GenBank/DDBJ whole genome shotgun (WGS) entry which is preliminary data.</text>
</comment>
<organism evidence="2 3">
    <name type="scientific">Stylosanthes scabra</name>
    <dbReference type="NCBI Taxonomy" id="79078"/>
    <lineage>
        <taxon>Eukaryota</taxon>
        <taxon>Viridiplantae</taxon>
        <taxon>Streptophyta</taxon>
        <taxon>Embryophyta</taxon>
        <taxon>Tracheophyta</taxon>
        <taxon>Spermatophyta</taxon>
        <taxon>Magnoliopsida</taxon>
        <taxon>eudicotyledons</taxon>
        <taxon>Gunneridae</taxon>
        <taxon>Pentapetalae</taxon>
        <taxon>rosids</taxon>
        <taxon>fabids</taxon>
        <taxon>Fabales</taxon>
        <taxon>Fabaceae</taxon>
        <taxon>Papilionoideae</taxon>
        <taxon>50 kb inversion clade</taxon>
        <taxon>dalbergioids sensu lato</taxon>
        <taxon>Dalbergieae</taxon>
        <taxon>Pterocarpus clade</taxon>
        <taxon>Stylosanthes</taxon>
    </lineage>
</organism>
<sequence length="127" mass="13980">MEDVQALKPTIFCGVPRVFDRVYAGINSKISSGGALRSALFQYAYNYKLGYLEKCLPQDKAAPFFDRLVFDKIKQGLGGRVRLLLSGAAPLPRHVEEFLRVTSGATLAQGYGMILVLLKVVVDVSQQ</sequence>
<reference evidence="2 3" key="1">
    <citation type="journal article" date="2023" name="Plants (Basel)">
        <title>Bridging the Gap: Combining Genomics and Transcriptomics Approaches to Understand Stylosanthes scabra, an Orphan Legume from the Brazilian Caatinga.</title>
        <authorList>
            <person name="Ferreira-Neto J.R.C."/>
            <person name="da Silva M.D."/>
            <person name="Binneck E."/>
            <person name="de Melo N.F."/>
            <person name="da Silva R.H."/>
            <person name="de Melo A.L.T.M."/>
            <person name="Pandolfi V."/>
            <person name="Bustamante F.O."/>
            <person name="Brasileiro-Vidal A.C."/>
            <person name="Benko-Iseppon A.M."/>
        </authorList>
    </citation>
    <scope>NUCLEOTIDE SEQUENCE [LARGE SCALE GENOMIC DNA]</scope>
    <source>
        <tissue evidence="2">Leaves</tissue>
    </source>
</reference>
<dbReference type="PANTHER" id="PTHR43272:SF94">
    <property type="entry name" value="LONG-CHAIN-FATTY-ACID--COA LIGASE"/>
    <property type="match status" value="1"/>
</dbReference>
<dbReference type="EMBL" id="JASCZI010151061">
    <property type="protein sequence ID" value="MED6168365.1"/>
    <property type="molecule type" value="Genomic_DNA"/>
</dbReference>
<evidence type="ECO:0000313" key="2">
    <source>
        <dbReference type="EMBL" id="MED6168365.1"/>
    </source>
</evidence>
<gene>
    <name evidence="2" type="primary">LACS2_2</name>
    <name evidence="2" type="ORF">PIB30_010988</name>
</gene>
<dbReference type="Gene3D" id="3.40.50.12780">
    <property type="entry name" value="N-terminal domain of ligase-like"/>
    <property type="match status" value="1"/>
</dbReference>
<dbReference type="InterPro" id="IPR042099">
    <property type="entry name" value="ANL_N_sf"/>
</dbReference>
<proteinExistence type="predicted"/>
<feature type="domain" description="AMP-dependent synthetase/ligase" evidence="1">
    <location>
        <begin position="2"/>
        <end position="113"/>
    </location>
</feature>
<dbReference type="InterPro" id="IPR000873">
    <property type="entry name" value="AMP-dep_synth/lig_dom"/>
</dbReference>
<evidence type="ECO:0000259" key="1">
    <source>
        <dbReference type="Pfam" id="PF00501"/>
    </source>
</evidence>
<evidence type="ECO:0000313" key="3">
    <source>
        <dbReference type="Proteomes" id="UP001341840"/>
    </source>
</evidence>
<accession>A0ABU6V783</accession>
<dbReference type="Proteomes" id="UP001341840">
    <property type="component" value="Unassembled WGS sequence"/>
</dbReference>
<keyword evidence="3" id="KW-1185">Reference proteome</keyword>
<dbReference type="SUPFAM" id="SSF56801">
    <property type="entry name" value="Acetyl-CoA synthetase-like"/>
    <property type="match status" value="1"/>
</dbReference>
<dbReference type="GO" id="GO:0004467">
    <property type="term" value="F:long-chain fatty acid-CoA ligase activity"/>
    <property type="evidence" value="ECO:0007669"/>
    <property type="project" value="UniProtKB-EC"/>
</dbReference>
<name>A0ABU6V783_9FABA</name>